<gene>
    <name evidence="1" type="ORF">FNU76_04160</name>
</gene>
<reference evidence="2" key="1">
    <citation type="submission" date="2019-07" db="EMBL/GenBank/DDBJ databases">
        <title>Chitinimonas sp. nov., isolated from Ny-Alesund, arctica soil.</title>
        <authorList>
            <person name="Xu Q."/>
            <person name="Peng F."/>
        </authorList>
    </citation>
    <scope>NUCLEOTIDE SEQUENCE [LARGE SCALE GENOMIC DNA]</scope>
    <source>
        <strain evidence="2">R3-44</strain>
    </source>
</reference>
<dbReference type="Proteomes" id="UP000317550">
    <property type="component" value="Chromosome"/>
</dbReference>
<dbReference type="RefSeq" id="WP_143856535.1">
    <property type="nucleotide sequence ID" value="NZ_CP041730.1"/>
</dbReference>
<name>A0A516SBT6_9NEIS</name>
<keyword evidence="2" id="KW-1185">Reference proteome</keyword>
<dbReference type="KEGG" id="cari:FNU76_04160"/>
<accession>A0A516SBT6</accession>
<evidence type="ECO:0000313" key="2">
    <source>
        <dbReference type="Proteomes" id="UP000317550"/>
    </source>
</evidence>
<proteinExistence type="predicted"/>
<protein>
    <submittedName>
        <fullName evidence="1">Uncharacterized protein</fullName>
    </submittedName>
</protein>
<sequence>MDNRDDLTRSLFNQDVELVCSGSQMFEGRVIDASLAARLTGALDGSRIEMAIGDSTASFVISHPFMVGKAERVIHYDHGRTWMENQGLCIKERMRNCGIGARMLAQQVFTAKEFGMRRIVMPAAGGLNAAKQLDSELAWLKFGFISNLPFDIRARFSLYGGQFGTIRTLQELVAVPGGAKWWEENGHPFRMEFDVTEDSYSWSMLLAYLRRKGIVMVPT</sequence>
<evidence type="ECO:0000313" key="1">
    <source>
        <dbReference type="EMBL" id="QDQ25610.1"/>
    </source>
</evidence>
<dbReference type="OrthoDB" id="8613175at2"/>
<dbReference type="EMBL" id="CP041730">
    <property type="protein sequence ID" value="QDQ25610.1"/>
    <property type="molecule type" value="Genomic_DNA"/>
</dbReference>
<organism evidence="1 2">
    <name type="scientific">Chitinimonas arctica</name>
    <dbReference type="NCBI Taxonomy" id="2594795"/>
    <lineage>
        <taxon>Bacteria</taxon>
        <taxon>Pseudomonadati</taxon>
        <taxon>Pseudomonadota</taxon>
        <taxon>Betaproteobacteria</taxon>
        <taxon>Neisseriales</taxon>
        <taxon>Chitinibacteraceae</taxon>
        <taxon>Chitinimonas</taxon>
    </lineage>
</organism>
<dbReference type="AlphaFoldDB" id="A0A516SBT6"/>